<evidence type="ECO:0000313" key="1">
    <source>
        <dbReference type="EMBL" id="KAJ1093417.1"/>
    </source>
</evidence>
<evidence type="ECO:0000313" key="2">
    <source>
        <dbReference type="Proteomes" id="UP001066276"/>
    </source>
</evidence>
<protein>
    <submittedName>
        <fullName evidence="1">Uncharacterized protein</fullName>
    </submittedName>
</protein>
<gene>
    <name evidence="1" type="ORF">NDU88_006518</name>
</gene>
<sequence>MAAQPTGETPECLERALLGPVERFSILYSDLGPRVLPVIGVTLKAAVQCIGWKDKVGVKHVLFAGGRFASARDAGAVCVGDSVGGWSVIGVEAGGGDDVDGHDELVM</sequence>
<accession>A0AAV7LPD9</accession>
<name>A0AAV7LPD9_PLEWA</name>
<comment type="caution">
    <text evidence="1">The sequence shown here is derived from an EMBL/GenBank/DDBJ whole genome shotgun (WGS) entry which is preliminary data.</text>
</comment>
<organism evidence="1 2">
    <name type="scientific">Pleurodeles waltl</name>
    <name type="common">Iberian ribbed newt</name>
    <dbReference type="NCBI Taxonomy" id="8319"/>
    <lineage>
        <taxon>Eukaryota</taxon>
        <taxon>Metazoa</taxon>
        <taxon>Chordata</taxon>
        <taxon>Craniata</taxon>
        <taxon>Vertebrata</taxon>
        <taxon>Euteleostomi</taxon>
        <taxon>Amphibia</taxon>
        <taxon>Batrachia</taxon>
        <taxon>Caudata</taxon>
        <taxon>Salamandroidea</taxon>
        <taxon>Salamandridae</taxon>
        <taxon>Pleurodelinae</taxon>
        <taxon>Pleurodeles</taxon>
    </lineage>
</organism>
<keyword evidence="2" id="KW-1185">Reference proteome</keyword>
<dbReference type="Proteomes" id="UP001066276">
    <property type="component" value="Chromosome 11"/>
</dbReference>
<reference evidence="1" key="1">
    <citation type="journal article" date="2022" name="bioRxiv">
        <title>Sequencing and chromosome-scale assembly of the giantPleurodeles waltlgenome.</title>
        <authorList>
            <person name="Brown T."/>
            <person name="Elewa A."/>
            <person name="Iarovenko S."/>
            <person name="Subramanian E."/>
            <person name="Araus A.J."/>
            <person name="Petzold A."/>
            <person name="Susuki M."/>
            <person name="Suzuki K.-i.T."/>
            <person name="Hayashi T."/>
            <person name="Toyoda A."/>
            <person name="Oliveira C."/>
            <person name="Osipova E."/>
            <person name="Leigh N.D."/>
            <person name="Simon A."/>
            <person name="Yun M.H."/>
        </authorList>
    </citation>
    <scope>NUCLEOTIDE SEQUENCE</scope>
    <source>
        <strain evidence="1">20211129_DDA</strain>
        <tissue evidence="1">Liver</tissue>
    </source>
</reference>
<dbReference type="AlphaFoldDB" id="A0AAV7LPD9"/>
<proteinExistence type="predicted"/>
<dbReference type="EMBL" id="JANPWB010000015">
    <property type="protein sequence ID" value="KAJ1093417.1"/>
    <property type="molecule type" value="Genomic_DNA"/>
</dbReference>